<sequence length="2422" mass="255891">MSGGAAEKQSSTPSSLFLSPPAPAPKNGSSSDSSVGEKLGAAATDAGTGRTEEYRRRRHTMDKDSRGAAATTTTTEHRFFRRSVICDSNATALELPGLPFSIPQPGVPAVVPQIAPSEPHREEILTATAVSQVAQQPPVTAAPGEQAVAGPVTSTAPSSTSKDRPVSQPNLVGSKEEPPPARSGSGSGGSSAKELQEEQRQLQDDIEELETKAVGMSNDGRFLKFDIEIGRGSFKTVYKGLDTETTVEVAWCELQDRKLTKSERQRFKEEAEMLKGLQHPNIVRFYDSWESTVKGKKCIVLVTELMTSGTLKTYLKRFKVMKIKVLRSWCRQILKGLQFLHTRTPPIIHRDLKCDNIFITGPTGSVKIGDLGLATLKRASFAKSVIGTPEFMAPEMYEEKYDESVDVYAFGMCMLEMATSEYPYSECQNAAQIYRRVTSGVKPASFDKVAIPEVKEIIEGCIRQNKDERYSIKDLLNHAFFQEETGVRVELAEEDDGEKIAIKLWLRIEDIKKLKGKYKDNEAIEFSFDLERDVPEDVAQEMVESGYVCEGDHKTMAKAIKDRVSLIKRKREQRQLVREEQEKRKQEESSLRQQAEQQSSVPSQTGIKQVPSASTGITTASATSASVSTQVEPEEPEADQHQQLQYQQPSISVLSDGTVDSGQGSSVFTESRVSSQQTVSYGSQHEQAHSTGTVPGHTASIAQAQSQTHGVYPPSSMAQSQSQGQLSSSSLAGVPSSQPIQHPQPQGIQQTAPPQQTVQYSLPQTTASTEATTAQPVSQPQAPQVLPQVSAGKQLPVSQPVSTIQGESQIPVASQSSVVPVHSGAHFLPMGQPLPTSLLPQYPVSQIPLSTPHVSTAQTGFSSLPITMAAGVNQPLLTLASSATAAAIPGGSTVVPSQLPTLLQPVTQLPSQVHPQLLQPAVQSMGIPANLGQAAEVSLPSGDVLYQGFPPRLPPQYPGDSNITPSSNVASVCIHSTVLSPPMPTEALATPGYFPTVVQPYVESNLLVPVGGIGGQVQVSQPAVSLAQQSPTTSSQQAVLESTQGVSQVAPPEPVPVAQSQPTQPVTLVSSIDSAHSDVASGMSDGNENAPSSSGRHEGRTAKRHYRKSVRSRSRHEKTSRPKLRILNVSNKGDRVVECQLETHNRKMVTFKFDLDGDNPEEIATIMVNNDFILAIERESFVDQVREIIEKADEMLSEDVSVEPEGDQGMESLQGKDDYGFSGSQKLEGEFKQPVPTSSMPQQIGVPTSSLTQVVHSAGRRFIVSPVPESRLRESKVFTSEISDTVAPSIPQGPGMNLSHSASSLSLQKAFSELRHAQMTEGPNTAPPNFSHTGPTFPPFLGSIAGGPTTAAATPSVSVPVSSSSLNDISTSVIQAEVTVPTEKGITGVATSTGVVMSSCLPVPPVSESPVLASVGSSVTIPAVVSMSTTSQPVQAPTSGSIVSSTGAFPSMTVLTALTSAVAAPGAKPPAVLSQQTASTTGVATVTSVSASTPFPTIASQPSLQLSSSTSAPTLAETVVVSAHSLDKTSHSSTTGLALSLSAPSSSSPGVGVASSVSQPGGVHPLVIPSVIASTPVFPQAVGPTSTPLLPQVPSIPPLVQPVANVPAVQQTLIHSQPQPALLPNQPHTHCPEVDADNQPKAPGIDDIKTLEEKLRSLFSEHSSSGAQHASVSLETSLVVETTITPGIPTTAVAPSKLMTSTTSTCLPPTNLPLGTAGLSVMSVATPGQVSTPGSYVSAPVSTTSGMKPGTAPSKPPLTKAPVLPVGTELPAGTLPSEQLPPFPGPSLTQSQQPLEDLDAQLRRTLSPETITVTSAVSPVSMVAPTAVTEAGAQPQKDVSQGTEGPVLATSSGTGVFKMGRFQVSVAMDDIQKEDKNKTEDAKSVHFESSTSESSVLSSSSPESTLVKPEPNGMTIHGISSDVPDSALKTPASEAKSETGQPTKVGRFQVTTTANKVGRFSISRTEDKIAEAKKEGPVTSPPFRDSEQAVLPAVIPKKEKPELSEPSHLNGPSSDLEAAFLRGDVDDGSGSPHSPRQLCSKSLPIQNLSQSLSNSFNSSYMSSDNESDIEDEDLKLELRRLREKHLKEIQDLQSRQKHEIESLYTKLGKVPPAVIIPPAAPLSGRRRRPTKSKGSKSSRSSSLGNKSPQLSGNLSGQSAASVLHPQQTLHPPSNIAETGQNQLLQPLKPSPSSDNLYSAFTSDGAISVPSLSAPGQGCAKFNCASEQVTFKPGGRRTRFLRKMVKKVCPCNQLCRTSSTNTVGGTVNSQAAQAQPPAMTSSRKGTFTDDLHKLVDNWARDAMNLSGRRGSKGHMNYEGPGMARKFSAPGQLCISMTSNLGGSAPISAASATSLGHFTKSMCPPQQYGFPAAPFGTQWSGTGGPAPQPLGQFQPVGTASLQNFNISNLQKSISNPPGSNLRTT</sequence>
<dbReference type="EC" id="2.7.11.1" evidence="3"/>
<dbReference type="FunFam" id="1.10.510.10:FF:000006">
    <property type="entry name" value="Serine/threonine-protein kinase WNK1 isoform 2"/>
    <property type="match status" value="1"/>
</dbReference>
<feature type="compositionally biased region" description="Polar residues" evidence="13">
    <location>
        <begin position="1731"/>
        <end position="1746"/>
    </location>
</feature>
<feature type="compositionally biased region" description="Basic and acidic residues" evidence="13">
    <location>
        <begin position="575"/>
        <end position="590"/>
    </location>
</feature>
<dbReference type="PANTHER" id="PTHR13902">
    <property type="entry name" value="SERINE/THREONINE-PROTEIN KINASE WNK WITH NO LYSINE -RELATED"/>
    <property type="match status" value="1"/>
</dbReference>
<feature type="compositionally biased region" description="Basic residues" evidence="13">
    <location>
        <begin position="2124"/>
        <end position="2136"/>
    </location>
</feature>
<evidence type="ECO:0000256" key="6">
    <source>
        <dbReference type="ARBA" id="ARBA00022553"/>
    </source>
</evidence>
<reference evidence="15" key="2">
    <citation type="submission" date="2025-09" db="UniProtKB">
        <authorList>
            <consortium name="Ensembl"/>
        </authorList>
    </citation>
    <scope>IDENTIFICATION</scope>
</reference>
<evidence type="ECO:0000256" key="1">
    <source>
        <dbReference type="ARBA" id="ARBA00001946"/>
    </source>
</evidence>
<keyword evidence="6" id="KW-0597">Phosphoprotein</keyword>
<feature type="compositionally biased region" description="Polar residues" evidence="13">
    <location>
        <begin position="591"/>
        <end position="607"/>
    </location>
</feature>
<feature type="region of interest" description="Disordered" evidence="13">
    <location>
        <begin position="2114"/>
        <end position="2176"/>
    </location>
</feature>
<evidence type="ECO:0000256" key="7">
    <source>
        <dbReference type="ARBA" id="ARBA00022679"/>
    </source>
</evidence>
<protein>
    <recommendedName>
        <fullName evidence="3">non-specific serine/threonine protein kinase</fullName>
        <ecNumber evidence="3">2.7.11.1</ecNumber>
    </recommendedName>
</protein>
<comment type="catalytic activity">
    <reaction evidence="12">
        <text>L-seryl-[protein] + ATP = O-phospho-L-seryl-[protein] + ADP + H(+)</text>
        <dbReference type="Rhea" id="RHEA:17989"/>
        <dbReference type="Rhea" id="RHEA-COMP:9863"/>
        <dbReference type="Rhea" id="RHEA-COMP:11604"/>
        <dbReference type="ChEBI" id="CHEBI:15378"/>
        <dbReference type="ChEBI" id="CHEBI:29999"/>
        <dbReference type="ChEBI" id="CHEBI:30616"/>
        <dbReference type="ChEBI" id="CHEBI:83421"/>
        <dbReference type="ChEBI" id="CHEBI:456216"/>
        <dbReference type="EC" id="2.7.11.1"/>
    </reaction>
</comment>
<feature type="compositionally biased region" description="Low complexity" evidence="13">
    <location>
        <begin position="1889"/>
        <end position="1907"/>
    </location>
</feature>
<name>A0A8D2H4E6_UROPR</name>
<reference evidence="15" key="1">
    <citation type="submission" date="2025-08" db="UniProtKB">
        <authorList>
            <consortium name="Ensembl"/>
        </authorList>
    </citation>
    <scope>IDENTIFICATION</scope>
</reference>
<dbReference type="Gene3D" id="3.30.200.20">
    <property type="entry name" value="Phosphorylase Kinase, domain 1"/>
    <property type="match status" value="1"/>
</dbReference>
<comment type="catalytic activity">
    <reaction evidence="11">
        <text>L-threonyl-[protein] + ATP = O-phospho-L-threonyl-[protein] + ADP + H(+)</text>
        <dbReference type="Rhea" id="RHEA:46608"/>
        <dbReference type="Rhea" id="RHEA-COMP:11060"/>
        <dbReference type="Rhea" id="RHEA-COMP:11605"/>
        <dbReference type="ChEBI" id="CHEBI:15378"/>
        <dbReference type="ChEBI" id="CHEBI:30013"/>
        <dbReference type="ChEBI" id="CHEBI:30616"/>
        <dbReference type="ChEBI" id="CHEBI:61977"/>
        <dbReference type="ChEBI" id="CHEBI:456216"/>
        <dbReference type="EC" id="2.7.11.1"/>
    </reaction>
</comment>
<feature type="domain" description="Protein kinase" evidence="14">
    <location>
        <begin position="223"/>
        <end position="481"/>
    </location>
</feature>
<keyword evidence="8" id="KW-0547">Nucleotide-binding</keyword>
<evidence type="ECO:0000256" key="11">
    <source>
        <dbReference type="ARBA" id="ARBA00047899"/>
    </source>
</evidence>
<evidence type="ECO:0000259" key="14">
    <source>
        <dbReference type="PROSITE" id="PS50011"/>
    </source>
</evidence>
<feature type="compositionally biased region" description="Polar residues" evidence="13">
    <location>
        <begin position="1084"/>
        <end position="1094"/>
    </location>
</feature>
<feature type="compositionally biased region" description="Low complexity" evidence="13">
    <location>
        <begin position="2137"/>
        <end position="2147"/>
    </location>
</feature>
<dbReference type="GeneID" id="113198293"/>
<feature type="compositionally biased region" description="Basic residues" evidence="13">
    <location>
        <begin position="1102"/>
        <end position="1123"/>
    </location>
</feature>
<dbReference type="FunFam" id="3.30.200.20:FF:000494">
    <property type="entry name" value="serine/threonine-protein kinase WNK2 isoform X2"/>
    <property type="match status" value="1"/>
</dbReference>
<feature type="region of interest" description="Disordered" evidence="13">
    <location>
        <begin position="2372"/>
        <end position="2393"/>
    </location>
</feature>
<feature type="region of interest" description="Disordered" evidence="13">
    <location>
        <begin position="1028"/>
        <end position="1065"/>
    </location>
</feature>
<evidence type="ECO:0000256" key="8">
    <source>
        <dbReference type="ARBA" id="ARBA00022741"/>
    </source>
</evidence>
<feature type="region of interest" description="Disordered" evidence="13">
    <location>
        <begin position="1830"/>
        <end position="1853"/>
    </location>
</feature>
<feature type="region of interest" description="Disordered" evidence="13">
    <location>
        <begin position="1077"/>
        <end position="1123"/>
    </location>
</feature>
<dbReference type="FunFam" id="3.10.20.90:FF:000007">
    <property type="entry name" value="Serine/threonine-protein kinase WNK1 isoform 1"/>
    <property type="match status" value="1"/>
</dbReference>
<proteinExistence type="predicted"/>
<dbReference type="InterPro" id="IPR008271">
    <property type="entry name" value="Ser/Thr_kinase_AS"/>
</dbReference>
<dbReference type="InterPro" id="IPR011009">
    <property type="entry name" value="Kinase-like_dom_sf"/>
</dbReference>
<dbReference type="FunFam" id="3.10.20.90:FF:000012">
    <property type="entry name" value="Serine/threonine-protein kinase WNK1 isoform 2"/>
    <property type="match status" value="1"/>
</dbReference>
<dbReference type="Gene3D" id="1.10.510.10">
    <property type="entry name" value="Transferase(Phosphotransferase) domain 1"/>
    <property type="match status" value="1"/>
</dbReference>
<dbReference type="SMART" id="SM00220">
    <property type="entry name" value="S_TKc"/>
    <property type="match status" value="1"/>
</dbReference>
<feature type="compositionally biased region" description="Low complexity" evidence="13">
    <location>
        <begin position="10"/>
        <end position="19"/>
    </location>
</feature>
<dbReference type="Pfam" id="PF24889">
    <property type="entry name" value="CCTL2_WNK"/>
    <property type="match status" value="1"/>
</dbReference>
<keyword evidence="4" id="KW-0963">Cytoplasm</keyword>
<dbReference type="Pfam" id="PF00069">
    <property type="entry name" value="Pkinase"/>
    <property type="match status" value="1"/>
</dbReference>
<dbReference type="CDD" id="cd14030">
    <property type="entry name" value="STKc_WNK1"/>
    <property type="match status" value="1"/>
</dbReference>
<dbReference type="Proteomes" id="UP000694417">
    <property type="component" value="Unplaced"/>
</dbReference>
<feature type="compositionally biased region" description="Low complexity" evidence="13">
    <location>
        <begin position="1028"/>
        <end position="1038"/>
    </location>
</feature>
<gene>
    <name evidence="15" type="primary">WNK1</name>
</gene>
<feature type="region of interest" description="Disordered" evidence="13">
    <location>
        <begin position="1"/>
        <end position="77"/>
    </location>
</feature>
<dbReference type="RefSeq" id="XP_026266742.1">
    <property type="nucleotide sequence ID" value="XM_026410957.1"/>
</dbReference>
<feature type="region of interest" description="Disordered" evidence="13">
    <location>
        <begin position="137"/>
        <end position="203"/>
    </location>
</feature>
<keyword evidence="7" id="KW-0808">Transferase</keyword>
<dbReference type="SUPFAM" id="SSF56112">
    <property type="entry name" value="Protein kinase-like (PK-like)"/>
    <property type="match status" value="1"/>
</dbReference>
<feature type="compositionally biased region" description="Low complexity" evidence="13">
    <location>
        <begin position="715"/>
        <end position="750"/>
    </location>
</feature>
<evidence type="ECO:0000256" key="9">
    <source>
        <dbReference type="ARBA" id="ARBA00022777"/>
    </source>
</evidence>
<evidence type="ECO:0000256" key="5">
    <source>
        <dbReference type="ARBA" id="ARBA00022527"/>
    </source>
</evidence>
<feature type="compositionally biased region" description="Low complexity" evidence="13">
    <location>
        <begin position="612"/>
        <end position="629"/>
    </location>
</feature>
<evidence type="ECO:0000313" key="15">
    <source>
        <dbReference type="Ensembl" id="ENSUPAP00010008420.1"/>
    </source>
</evidence>
<evidence type="ECO:0000256" key="12">
    <source>
        <dbReference type="ARBA" id="ARBA00048679"/>
    </source>
</evidence>
<dbReference type="PROSITE" id="PS50011">
    <property type="entry name" value="PROTEIN_KINASE_DOM"/>
    <property type="match status" value="1"/>
</dbReference>
<feature type="compositionally biased region" description="Basic and acidic residues" evidence="13">
    <location>
        <begin position="1873"/>
        <end position="1886"/>
    </location>
</feature>
<dbReference type="GeneTree" id="ENSGT00940000155474"/>
<feature type="compositionally biased region" description="Polar residues" evidence="13">
    <location>
        <begin position="1837"/>
        <end position="1853"/>
    </location>
</feature>
<evidence type="ECO:0000313" key="16">
    <source>
        <dbReference type="Proteomes" id="UP000694417"/>
    </source>
</evidence>
<keyword evidence="9" id="KW-0418">Kinase</keyword>
<dbReference type="InterPro" id="IPR050588">
    <property type="entry name" value="WNK_Ser-Thr_kinase"/>
</dbReference>
<keyword evidence="16" id="KW-1185">Reference proteome</keyword>
<keyword evidence="10" id="KW-0067">ATP-binding</keyword>
<dbReference type="Ensembl" id="ENSUPAT00010009652.1">
    <property type="protein sequence ID" value="ENSUPAP00010008420.1"/>
    <property type="gene ID" value="ENSUPAG00010005417.1"/>
</dbReference>
<feature type="region of interest" description="Disordered" evidence="13">
    <location>
        <begin position="1873"/>
        <end position="1943"/>
    </location>
</feature>
<feature type="compositionally biased region" description="Polar residues" evidence="13">
    <location>
        <begin position="641"/>
        <end position="693"/>
    </location>
</feature>
<dbReference type="InterPro" id="IPR024678">
    <property type="entry name" value="Kinase_OSR1/WNK_CCT"/>
</dbReference>
<comment type="cofactor">
    <cofactor evidence="1">
        <name>Mg(2+)</name>
        <dbReference type="ChEBI" id="CHEBI:18420"/>
    </cofactor>
</comment>
<evidence type="ECO:0000256" key="3">
    <source>
        <dbReference type="ARBA" id="ARBA00012513"/>
    </source>
</evidence>
<evidence type="ECO:0000256" key="4">
    <source>
        <dbReference type="ARBA" id="ARBA00022490"/>
    </source>
</evidence>
<evidence type="ECO:0000256" key="10">
    <source>
        <dbReference type="ARBA" id="ARBA00022840"/>
    </source>
</evidence>
<dbReference type="Pfam" id="PF12202">
    <property type="entry name" value="OSR1_C"/>
    <property type="match status" value="1"/>
</dbReference>
<dbReference type="GO" id="GO:0004674">
    <property type="term" value="F:protein serine/threonine kinase activity"/>
    <property type="evidence" value="ECO:0007669"/>
    <property type="project" value="UniProtKB-KW"/>
</dbReference>
<evidence type="ECO:0000256" key="2">
    <source>
        <dbReference type="ARBA" id="ARBA00004496"/>
    </source>
</evidence>
<dbReference type="InterPro" id="IPR000719">
    <property type="entry name" value="Prot_kinase_dom"/>
</dbReference>
<comment type="subcellular location">
    <subcellularLocation>
        <location evidence="2">Cytoplasm</location>
    </subcellularLocation>
</comment>
<feature type="region of interest" description="Disordered" evidence="13">
    <location>
        <begin position="575"/>
        <end position="756"/>
    </location>
</feature>
<dbReference type="GO" id="GO:0005524">
    <property type="term" value="F:ATP binding"/>
    <property type="evidence" value="ECO:0007669"/>
    <property type="project" value="UniProtKB-KW"/>
</dbReference>
<dbReference type="GO" id="GO:0005737">
    <property type="term" value="C:cytoplasm"/>
    <property type="evidence" value="ECO:0007669"/>
    <property type="project" value="UniProtKB-SubCell"/>
</dbReference>
<feature type="compositionally biased region" description="Polar residues" evidence="13">
    <location>
        <begin position="700"/>
        <end position="709"/>
    </location>
</feature>
<dbReference type="PROSITE" id="PS00108">
    <property type="entry name" value="PROTEIN_KINASE_ST"/>
    <property type="match status" value="1"/>
</dbReference>
<feature type="compositionally biased region" description="Low complexity" evidence="13">
    <location>
        <begin position="1046"/>
        <end position="1062"/>
    </location>
</feature>
<dbReference type="InterPro" id="IPR056865">
    <property type="entry name" value="CCTL2_WNK"/>
</dbReference>
<feature type="compositionally biased region" description="Basic and acidic residues" evidence="13">
    <location>
        <begin position="50"/>
        <end position="66"/>
    </location>
</feature>
<keyword evidence="5" id="KW-0723">Serine/threonine-protein kinase</keyword>
<feature type="compositionally biased region" description="Low complexity" evidence="13">
    <location>
        <begin position="40"/>
        <end position="49"/>
    </location>
</feature>
<organism evidence="15 16">
    <name type="scientific">Urocitellus parryii</name>
    <name type="common">Arctic ground squirrel</name>
    <name type="synonym">Spermophilus parryii</name>
    <dbReference type="NCBI Taxonomy" id="9999"/>
    <lineage>
        <taxon>Eukaryota</taxon>
        <taxon>Metazoa</taxon>
        <taxon>Chordata</taxon>
        <taxon>Craniata</taxon>
        <taxon>Vertebrata</taxon>
        <taxon>Euteleostomi</taxon>
        <taxon>Mammalia</taxon>
        <taxon>Eutheria</taxon>
        <taxon>Euarchontoglires</taxon>
        <taxon>Glires</taxon>
        <taxon>Rodentia</taxon>
        <taxon>Sciuromorpha</taxon>
        <taxon>Sciuridae</taxon>
        <taxon>Xerinae</taxon>
        <taxon>Marmotini</taxon>
        <taxon>Urocitellus</taxon>
    </lineage>
</organism>
<feature type="compositionally biased region" description="Polar residues" evidence="13">
    <location>
        <begin position="2148"/>
        <end position="2176"/>
    </location>
</feature>
<accession>A0A8D2H4E6</accession>
<evidence type="ECO:0000256" key="13">
    <source>
        <dbReference type="SAM" id="MobiDB-lite"/>
    </source>
</evidence>
<feature type="region of interest" description="Disordered" evidence="13">
    <location>
        <begin position="1731"/>
        <end position="1761"/>
    </location>
</feature>
<dbReference type="Gene3D" id="3.10.20.90">
    <property type="entry name" value="Phosphatidylinositol 3-kinase Catalytic Subunit, Chain A, domain 1"/>
    <property type="match status" value="2"/>
</dbReference>
<feature type="compositionally biased region" description="Basic and acidic residues" evidence="13">
    <location>
        <begin position="194"/>
        <end position="203"/>
    </location>
</feature>